<comment type="caution">
    <text evidence="2">The sequence shown here is derived from an EMBL/GenBank/DDBJ whole genome shotgun (WGS) entry which is preliminary data.</text>
</comment>
<dbReference type="PANTHER" id="PTHR43968:SF6">
    <property type="entry name" value="GLUTATHIONE S-TRANSFERASE OMEGA"/>
    <property type="match status" value="1"/>
</dbReference>
<dbReference type="Pfam" id="PF13417">
    <property type="entry name" value="GST_N_3"/>
    <property type="match status" value="1"/>
</dbReference>
<dbReference type="SUPFAM" id="SSF47616">
    <property type="entry name" value="GST C-terminal domain-like"/>
    <property type="match status" value="1"/>
</dbReference>
<dbReference type="EMBL" id="JBHSMF010000006">
    <property type="protein sequence ID" value="MFC5497337.1"/>
    <property type="molecule type" value="Genomic_DNA"/>
</dbReference>
<evidence type="ECO:0000313" key="2">
    <source>
        <dbReference type="EMBL" id="MFC5497337.1"/>
    </source>
</evidence>
<dbReference type="PROSITE" id="PS50404">
    <property type="entry name" value="GST_NTER"/>
    <property type="match status" value="1"/>
</dbReference>
<dbReference type="InterPro" id="IPR004045">
    <property type="entry name" value="Glutathione_S-Trfase_N"/>
</dbReference>
<protein>
    <submittedName>
        <fullName evidence="2">Glutathione S-transferase N-terminal domain-containing protein</fullName>
    </submittedName>
</protein>
<dbReference type="Gene3D" id="1.20.1050.10">
    <property type="match status" value="1"/>
</dbReference>
<gene>
    <name evidence="2" type="ORF">ACFPOE_07320</name>
</gene>
<name>A0ABW0NBH5_9BURK</name>
<accession>A0ABW0NBH5</accession>
<dbReference type="InterPro" id="IPR036249">
    <property type="entry name" value="Thioredoxin-like_sf"/>
</dbReference>
<organism evidence="2 3">
    <name type="scientific">Caenimonas terrae</name>
    <dbReference type="NCBI Taxonomy" id="696074"/>
    <lineage>
        <taxon>Bacteria</taxon>
        <taxon>Pseudomonadati</taxon>
        <taxon>Pseudomonadota</taxon>
        <taxon>Betaproteobacteria</taxon>
        <taxon>Burkholderiales</taxon>
        <taxon>Comamonadaceae</taxon>
        <taxon>Caenimonas</taxon>
    </lineage>
</organism>
<sequence>MPKASLALPLLYTYRRCPYAMRARMALLQASVTFDAHEIVLRDKPPGLLAVSPKATVPVLVLPDGRVIQESLDIMRWAFEGRDQQGWWSRAQTPGNQALVALNDGPFKRELDLYKYPQRAVDATPAFHRDEAAGGLLHALEERLATAPWLGGIAPCAADLAVFPFVRQFRAVDPAWFDGQACRATRQWVQAWLDGDQFHRCMKKMPPGLNSPF</sequence>
<evidence type="ECO:0000259" key="1">
    <source>
        <dbReference type="PROSITE" id="PS50404"/>
    </source>
</evidence>
<dbReference type="Proteomes" id="UP001596037">
    <property type="component" value="Unassembled WGS sequence"/>
</dbReference>
<feature type="domain" description="GST N-terminal" evidence="1">
    <location>
        <begin position="7"/>
        <end position="86"/>
    </location>
</feature>
<dbReference type="RefSeq" id="WP_376849372.1">
    <property type="nucleotide sequence ID" value="NZ_JBHSMF010000006.1"/>
</dbReference>
<dbReference type="Gene3D" id="3.40.30.10">
    <property type="entry name" value="Glutaredoxin"/>
    <property type="match status" value="1"/>
</dbReference>
<dbReference type="InterPro" id="IPR050983">
    <property type="entry name" value="GST_Omega/HSP26"/>
</dbReference>
<dbReference type="PANTHER" id="PTHR43968">
    <property type="match status" value="1"/>
</dbReference>
<proteinExistence type="predicted"/>
<dbReference type="SUPFAM" id="SSF52833">
    <property type="entry name" value="Thioredoxin-like"/>
    <property type="match status" value="1"/>
</dbReference>
<keyword evidence="3" id="KW-1185">Reference proteome</keyword>
<dbReference type="InterPro" id="IPR036282">
    <property type="entry name" value="Glutathione-S-Trfase_C_sf"/>
</dbReference>
<reference evidence="3" key="1">
    <citation type="journal article" date="2019" name="Int. J. Syst. Evol. Microbiol.">
        <title>The Global Catalogue of Microorganisms (GCM) 10K type strain sequencing project: providing services to taxonomists for standard genome sequencing and annotation.</title>
        <authorList>
            <consortium name="The Broad Institute Genomics Platform"/>
            <consortium name="The Broad Institute Genome Sequencing Center for Infectious Disease"/>
            <person name="Wu L."/>
            <person name="Ma J."/>
        </authorList>
    </citation>
    <scope>NUCLEOTIDE SEQUENCE [LARGE SCALE GENOMIC DNA]</scope>
    <source>
        <strain evidence="3">CCUG 57401</strain>
    </source>
</reference>
<evidence type="ECO:0000313" key="3">
    <source>
        <dbReference type="Proteomes" id="UP001596037"/>
    </source>
</evidence>